<dbReference type="GO" id="GO:0003676">
    <property type="term" value="F:nucleic acid binding"/>
    <property type="evidence" value="ECO:0007669"/>
    <property type="project" value="InterPro"/>
</dbReference>
<dbReference type="GO" id="GO:0016787">
    <property type="term" value="F:hydrolase activity"/>
    <property type="evidence" value="ECO:0007669"/>
    <property type="project" value="UniProtKB-KW"/>
</dbReference>
<keyword evidence="3" id="KW-0347">Helicase</keyword>
<evidence type="ECO:0000259" key="6">
    <source>
        <dbReference type="Pfam" id="PF00270"/>
    </source>
</evidence>
<evidence type="ECO:0000313" key="7">
    <source>
        <dbReference type="EnsemblPlants" id="Ma06_p18610.1"/>
    </source>
</evidence>
<protein>
    <recommendedName>
        <fullName evidence="6">DEAD/DEAH-box helicase domain-containing protein</fullName>
    </recommendedName>
</protein>
<dbReference type="GO" id="GO:0004386">
    <property type="term" value="F:helicase activity"/>
    <property type="evidence" value="ECO:0007669"/>
    <property type="project" value="UniProtKB-KW"/>
</dbReference>
<keyword evidence="4" id="KW-0067">ATP-binding</keyword>
<dbReference type="Gene3D" id="3.40.50.300">
    <property type="entry name" value="P-loop containing nucleotide triphosphate hydrolases"/>
    <property type="match status" value="1"/>
</dbReference>
<dbReference type="PANTHER" id="PTHR47960">
    <property type="entry name" value="DEAD-BOX ATP-DEPENDENT RNA HELICASE 50"/>
    <property type="match status" value="1"/>
</dbReference>
<keyword evidence="1" id="KW-0547">Nucleotide-binding</keyword>
<keyword evidence="8" id="KW-1185">Reference proteome</keyword>
<accession>A0A804JHQ2</accession>
<dbReference type="Gramene" id="Ma06_t18610.1">
    <property type="protein sequence ID" value="Ma06_p18610.1"/>
    <property type="gene ID" value="Ma06_g18610"/>
</dbReference>
<sequence>MAKGDDAVRRRKNKTGRKRMRNKESAVPARVAAKRRRKTGNRRICEGMCFSLPTPDDPFNDRHGMETKQKPSNSVSPPPLSATEESKNQRCDVAVRAEQRASEGGGVGSDCDSDYGWSTKFIMLCLNAIDDAWKDRQAAPDGSLDVSLFACHWGVDFWKCCSSGSHIIDTSGSCPTTEQVAWLVSTASDIITRKEMQGHVVRSVCKPLKALGIHTASLHPDAPLDRQVQGLRSCEPEFLVSTPERLLELVSLKAIDISGVSLLVLDVFNTFLDLGFVDKLNSVRETISGNPQVVLFSDCYSEVFTSFAQHILSGPVTRLCQSDVITCQSAFISQLVHFHTTQEEKVAKSESYEISKDSSCAFSIISDSRKALRVFATDCKSLYEEDLEEFGTTIFMDLPTSIEDYVHVLSMMARHSITGALHSFFCKGDAALAQPLVEVLMQCGQMLPEILQNI</sequence>
<feature type="compositionally biased region" description="Basic and acidic residues" evidence="5">
    <location>
        <begin position="59"/>
        <end position="69"/>
    </location>
</feature>
<dbReference type="OMA" id="CYSAGKD"/>
<dbReference type="AlphaFoldDB" id="A0A804JHQ2"/>
<evidence type="ECO:0000256" key="1">
    <source>
        <dbReference type="ARBA" id="ARBA00022741"/>
    </source>
</evidence>
<evidence type="ECO:0000256" key="4">
    <source>
        <dbReference type="ARBA" id="ARBA00022840"/>
    </source>
</evidence>
<proteinExistence type="predicted"/>
<feature type="domain" description="DEAD/DEAH-box helicase" evidence="6">
    <location>
        <begin position="199"/>
        <end position="298"/>
    </location>
</feature>
<reference evidence="7" key="1">
    <citation type="submission" date="2021-05" db="UniProtKB">
        <authorList>
            <consortium name="EnsemblPlants"/>
        </authorList>
    </citation>
    <scope>IDENTIFICATION</scope>
    <source>
        <strain evidence="7">subsp. malaccensis</strain>
    </source>
</reference>
<dbReference type="Pfam" id="PF00270">
    <property type="entry name" value="DEAD"/>
    <property type="match status" value="1"/>
</dbReference>
<evidence type="ECO:0000256" key="2">
    <source>
        <dbReference type="ARBA" id="ARBA00022801"/>
    </source>
</evidence>
<name>A0A804JHQ2_MUSAM</name>
<feature type="region of interest" description="Disordered" evidence="5">
    <location>
        <begin position="1"/>
        <end position="39"/>
    </location>
</feature>
<dbReference type="EnsemblPlants" id="Ma06_t18610.1">
    <property type="protein sequence ID" value="Ma06_p18610.1"/>
    <property type="gene ID" value="Ma06_g18610"/>
</dbReference>
<dbReference type="InParanoid" id="A0A804JHQ2"/>
<feature type="compositionally biased region" description="Basic residues" evidence="5">
    <location>
        <begin position="9"/>
        <end position="21"/>
    </location>
</feature>
<organism evidence="7 8">
    <name type="scientific">Musa acuminata subsp. malaccensis</name>
    <name type="common">Wild banana</name>
    <name type="synonym">Musa malaccensis</name>
    <dbReference type="NCBI Taxonomy" id="214687"/>
    <lineage>
        <taxon>Eukaryota</taxon>
        <taxon>Viridiplantae</taxon>
        <taxon>Streptophyta</taxon>
        <taxon>Embryophyta</taxon>
        <taxon>Tracheophyta</taxon>
        <taxon>Spermatophyta</taxon>
        <taxon>Magnoliopsida</taxon>
        <taxon>Liliopsida</taxon>
        <taxon>Zingiberales</taxon>
        <taxon>Musaceae</taxon>
        <taxon>Musa</taxon>
    </lineage>
</organism>
<evidence type="ECO:0000313" key="8">
    <source>
        <dbReference type="Proteomes" id="UP000012960"/>
    </source>
</evidence>
<dbReference type="GO" id="GO:0005524">
    <property type="term" value="F:ATP binding"/>
    <property type="evidence" value="ECO:0007669"/>
    <property type="project" value="UniProtKB-KW"/>
</dbReference>
<dbReference type="FunCoup" id="A0A804JHQ2">
    <property type="interactions" value="3027"/>
</dbReference>
<keyword evidence="2" id="KW-0378">Hydrolase</keyword>
<dbReference type="Proteomes" id="UP000012960">
    <property type="component" value="Unplaced"/>
</dbReference>
<evidence type="ECO:0000256" key="3">
    <source>
        <dbReference type="ARBA" id="ARBA00022806"/>
    </source>
</evidence>
<dbReference type="InterPro" id="IPR011545">
    <property type="entry name" value="DEAD/DEAH_box_helicase_dom"/>
</dbReference>
<evidence type="ECO:0000256" key="5">
    <source>
        <dbReference type="SAM" id="MobiDB-lite"/>
    </source>
</evidence>
<dbReference type="InterPro" id="IPR027417">
    <property type="entry name" value="P-loop_NTPase"/>
</dbReference>
<feature type="region of interest" description="Disordered" evidence="5">
    <location>
        <begin position="56"/>
        <end position="91"/>
    </location>
</feature>
<dbReference type="SUPFAM" id="SSF52540">
    <property type="entry name" value="P-loop containing nucleoside triphosphate hydrolases"/>
    <property type="match status" value="1"/>
</dbReference>